<gene>
    <name evidence="2" type="ORF">PEV8663_02180</name>
</gene>
<accession>A0A238KDU2</accession>
<keyword evidence="1" id="KW-0812">Transmembrane</keyword>
<protein>
    <submittedName>
        <fullName evidence="2">Uncharacterized protein</fullName>
    </submittedName>
</protein>
<proteinExistence type="predicted"/>
<name>A0A238KDU2_9RHOB</name>
<keyword evidence="1" id="KW-1133">Transmembrane helix</keyword>
<dbReference type="RefSeq" id="WP_097804667.1">
    <property type="nucleotide sequence ID" value="NZ_FXYH01000006.1"/>
</dbReference>
<feature type="transmembrane region" description="Helical" evidence="1">
    <location>
        <begin position="39"/>
        <end position="57"/>
    </location>
</feature>
<dbReference type="AlphaFoldDB" id="A0A238KDU2"/>
<keyword evidence="3" id="KW-1185">Reference proteome</keyword>
<feature type="transmembrane region" description="Helical" evidence="1">
    <location>
        <begin position="12"/>
        <end position="33"/>
    </location>
</feature>
<evidence type="ECO:0000313" key="2">
    <source>
        <dbReference type="EMBL" id="SMX40991.1"/>
    </source>
</evidence>
<dbReference type="OrthoDB" id="7874922at2"/>
<keyword evidence="1" id="KW-0472">Membrane</keyword>
<sequence length="67" mass="7343">MSDYNKGGIWDFLPYGLPVLGGAIGMFYVRYGTDHGNPVFWVAGGVIAGLLLARGLTHLADRFGWRE</sequence>
<dbReference type="EMBL" id="FXYH01000006">
    <property type="protein sequence ID" value="SMX40991.1"/>
    <property type="molecule type" value="Genomic_DNA"/>
</dbReference>
<evidence type="ECO:0000256" key="1">
    <source>
        <dbReference type="SAM" id="Phobius"/>
    </source>
</evidence>
<evidence type="ECO:0000313" key="3">
    <source>
        <dbReference type="Proteomes" id="UP000220836"/>
    </source>
</evidence>
<reference evidence="2 3" key="1">
    <citation type="submission" date="2017-05" db="EMBL/GenBank/DDBJ databases">
        <authorList>
            <person name="Song R."/>
            <person name="Chenine A.L."/>
            <person name="Ruprecht R.M."/>
        </authorList>
    </citation>
    <scope>NUCLEOTIDE SEQUENCE [LARGE SCALE GENOMIC DNA]</scope>
    <source>
        <strain evidence="2 3">CECT 8663</strain>
    </source>
</reference>
<organism evidence="2 3">
    <name type="scientific">Pelagimonas varians</name>
    <dbReference type="NCBI Taxonomy" id="696760"/>
    <lineage>
        <taxon>Bacteria</taxon>
        <taxon>Pseudomonadati</taxon>
        <taxon>Pseudomonadota</taxon>
        <taxon>Alphaproteobacteria</taxon>
        <taxon>Rhodobacterales</taxon>
        <taxon>Roseobacteraceae</taxon>
        <taxon>Pelagimonas</taxon>
    </lineage>
</organism>
<dbReference type="Proteomes" id="UP000220836">
    <property type="component" value="Unassembled WGS sequence"/>
</dbReference>